<keyword evidence="3" id="KW-1185">Reference proteome</keyword>
<evidence type="ECO:0008006" key="4">
    <source>
        <dbReference type="Google" id="ProtNLM"/>
    </source>
</evidence>
<sequence length="184" mass="20523">MNLKTLFLRYMGKIPDRAERLESYIDNFKKMGVKIGKNVDMYEVSIDSLFPFLVEIGNNCIITGGTKILAHDASLSLFTNQYKVGKVTIHDNVFIGMDAVIMPGVEIGPNVIIGANSVITKTVPPDSVVAGAPARHICTIDEFLDKHKPEIHHNTEIIIVDSPKLSNDQEVIKFRKYVKNIVNQ</sequence>
<dbReference type="RefSeq" id="WP_083240983.1">
    <property type="nucleotide sequence ID" value="NZ_LMVM01000033.1"/>
</dbReference>
<protein>
    <recommendedName>
        <fullName evidence="4">Acetyltransferase</fullName>
    </recommendedName>
</protein>
<dbReference type="InterPro" id="IPR001451">
    <property type="entry name" value="Hexapep"/>
</dbReference>
<dbReference type="OrthoDB" id="1475at2157"/>
<proteinExistence type="predicted"/>
<dbReference type="GO" id="GO:0016740">
    <property type="term" value="F:transferase activity"/>
    <property type="evidence" value="ECO:0007669"/>
    <property type="project" value="UniProtKB-KW"/>
</dbReference>
<keyword evidence="1" id="KW-0808">Transferase</keyword>
<dbReference type="PROSITE" id="PS00101">
    <property type="entry name" value="HEXAPEP_TRANSFERASES"/>
    <property type="match status" value="1"/>
</dbReference>
<dbReference type="InterPro" id="IPR011004">
    <property type="entry name" value="Trimer_LpxA-like_sf"/>
</dbReference>
<accession>A0A2A2H3F2</accession>
<reference evidence="2 3" key="1">
    <citation type="journal article" date="2017" name="BMC Genomics">
        <title>Genomic analysis of methanogenic archaea reveals a shift towards energy conservation.</title>
        <authorList>
            <person name="Gilmore S.P."/>
            <person name="Henske J.K."/>
            <person name="Sexton J.A."/>
            <person name="Solomon K.V."/>
            <person name="Seppala S."/>
            <person name="Yoo J.I."/>
            <person name="Huyett L.M."/>
            <person name="Pressman A."/>
            <person name="Cogan J.Z."/>
            <person name="Kivenson V."/>
            <person name="Peng X."/>
            <person name="Tan Y."/>
            <person name="Valentine D.L."/>
            <person name="O'Malley M.A."/>
        </authorList>
    </citation>
    <scope>NUCLEOTIDE SEQUENCE [LARGE SCALE GENOMIC DNA]</scope>
    <source>
        <strain evidence="2 3">M.o.H.</strain>
    </source>
</reference>
<dbReference type="EMBL" id="LMVM01000033">
    <property type="protein sequence ID" value="PAV03922.1"/>
    <property type="molecule type" value="Genomic_DNA"/>
</dbReference>
<dbReference type="InterPro" id="IPR050179">
    <property type="entry name" value="Trans_hexapeptide_repeat"/>
</dbReference>
<gene>
    <name evidence="2" type="ORF">ASJ80_02590</name>
</gene>
<evidence type="ECO:0000313" key="2">
    <source>
        <dbReference type="EMBL" id="PAV03922.1"/>
    </source>
</evidence>
<dbReference type="CDD" id="cd04647">
    <property type="entry name" value="LbH_MAT_like"/>
    <property type="match status" value="1"/>
</dbReference>
<evidence type="ECO:0000313" key="3">
    <source>
        <dbReference type="Proteomes" id="UP000217784"/>
    </source>
</evidence>
<comment type="caution">
    <text evidence="2">The sequence shown here is derived from an EMBL/GenBank/DDBJ whole genome shotgun (WGS) entry which is preliminary data.</text>
</comment>
<dbReference type="SUPFAM" id="SSF51161">
    <property type="entry name" value="Trimeric LpxA-like enzymes"/>
    <property type="match status" value="1"/>
</dbReference>
<dbReference type="AlphaFoldDB" id="A0A2A2H3F2"/>
<dbReference type="Pfam" id="PF00132">
    <property type="entry name" value="Hexapep"/>
    <property type="match status" value="1"/>
</dbReference>
<dbReference type="InterPro" id="IPR018357">
    <property type="entry name" value="Hexapep_transf_CS"/>
</dbReference>
<organism evidence="2 3">
    <name type="scientific">Methanobacterium bryantii</name>
    <dbReference type="NCBI Taxonomy" id="2161"/>
    <lineage>
        <taxon>Archaea</taxon>
        <taxon>Methanobacteriati</taxon>
        <taxon>Methanobacteriota</taxon>
        <taxon>Methanomada group</taxon>
        <taxon>Methanobacteria</taxon>
        <taxon>Methanobacteriales</taxon>
        <taxon>Methanobacteriaceae</taxon>
        <taxon>Methanobacterium</taxon>
    </lineage>
</organism>
<dbReference type="PANTHER" id="PTHR43300">
    <property type="entry name" value="ACETYLTRANSFERASE"/>
    <property type="match status" value="1"/>
</dbReference>
<dbReference type="Gene3D" id="2.160.10.10">
    <property type="entry name" value="Hexapeptide repeat proteins"/>
    <property type="match status" value="1"/>
</dbReference>
<dbReference type="PANTHER" id="PTHR43300:SF11">
    <property type="entry name" value="ACETYLTRANSFERASE RV3034C-RELATED"/>
    <property type="match status" value="1"/>
</dbReference>
<dbReference type="Proteomes" id="UP000217784">
    <property type="component" value="Unassembled WGS sequence"/>
</dbReference>
<name>A0A2A2H3F2_METBR</name>
<evidence type="ECO:0000256" key="1">
    <source>
        <dbReference type="ARBA" id="ARBA00022679"/>
    </source>
</evidence>